<dbReference type="EMBL" id="CABFWN010000002">
    <property type="protein sequence ID" value="VUG17976.1"/>
    <property type="molecule type" value="Genomic_DNA"/>
</dbReference>
<feature type="transmembrane region" description="Helical" evidence="9">
    <location>
        <begin position="299"/>
        <end position="317"/>
    </location>
</feature>
<name>A0A7D9CXP1_DEKBR</name>
<evidence type="ECO:0000256" key="8">
    <source>
        <dbReference type="SAM" id="MobiDB-lite"/>
    </source>
</evidence>
<feature type="transmembrane region" description="Helical" evidence="9">
    <location>
        <begin position="351"/>
        <end position="373"/>
    </location>
</feature>
<dbReference type="FunFam" id="1.20.1250.20:FF:000386">
    <property type="entry name" value="MFS general substrate transporter"/>
    <property type="match status" value="1"/>
</dbReference>
<evidence type="ECO:0000256" key="6">
    <source>
        <dbReference type="ARBA" id="ARBA00023136"/>
    </source>
</evidence>
<dbReference type="InterPro" id="IPR011701">
    <property type="entry name" value="MFS"/>
</dbReference>
<keyword evidence="2" id="KW-0813">Transport</keyword>
<dbReference type="Pfam" id="PF07690">
    <property type="entry name" value="MFS_1"/>
    <property type="match status" value="1"/>
</dbReference>
<feature type="transmembrane region" description="Helical" evidence="9">
    <location>
        <begin position="189"/>
        <end position="212"/>
    </location>
</feature>
<evidence type="ECO:0000256" key="9">
    <source>
        <dbReference type="SAM" id="Phobius"/>
    </source>
</evidence>
<keyword evidence="4 9" id="KW-0812">Transmembrane</keyword>
<dbReference type="GO" id="GO:0005886">
    <property type="term" value="C:plasma membrane"/>
    <property type="evidence" value="ECO:0007669"/>
    <property type="project" value="UniProtKB-SubCell"/>
</dbReference>
<proteinExistence type="inferred from homology"/>
<keyword evidence="3" id="KW-1003">Cell membrane</keyword>
<evidence type="ECO:0000256" key="5">
    <source>
        <dbReference type="ARBA" id="ARBA00022989"/>
    </source>
</evidence>
<reference evidence="10 11" key="1">
    <citation type="submission" date="2019-07" db="EMBL/GenBank/DDBJ databases">
        <authorList>
            <person name="Friedrich A."/>
            <person name="Schacherer J."/>
        </authorList>
    </citation>
    <scope>NUCLEOTIDE SEQUENCE [LARGE SCALE GENOMIC DNA]</scope>
</reference>
<dbReference type="GO" id="GO:0098717">
    <property type="term" value="P:pantothenate import across plasma membrane"/>
    <property type="evidence" value="ECO:0007669"/>
    <property type="project" value="TreeGrafter"/>
</dbReference>
<evidence type="ECO:0000313" key="11">
    <source>
        <dbReference type="Proteomes" id="UP000478008"/>
    </source>
</evidence>
<feature type="region of interest" description="Disordered" evidence="8">
    <location>
        <begin position="452"/>
        <end position="499"/>
    </location>
</feature>
<evidence type="ECO:0000256" key="2">
    <source>
        <dbReference type="ARBA" id="ARBA00022448"/>
    </source>
</evidence>
<evidence type="ECO:0000256" key="7">
    <source>
        <dbReference type="ARBA" id="ARBA00037968"/>
    </source>
</evidence>
<protein>
    <submittedName>
        <fullName evidence="10">DEBR0S2_20714g1_1</fullName>
    </submittedName>
</protein>
<feature type="transmembrane region" description="Helical" evidence="9">
    <location>
        <begin position="419"/>
        <end position="439"/>
    </location>
</feature>
<dbReference type="SUPFAM" id="SSF103473">
    <property type="entry name" value="MFS general substrate transporter"/>
    <property type="match status" value="1"/>
</dbReference>
<feature type="transmembrane region" description="Helical" evidence="9">
    <location>
        <begin position="323"/>
        <end position="344"/>
    </location>
</feature>
<evidence type="ECO:0000256" key="4">
    <source>
        <dbReference type="ARBA" id="ARBA00022692"/>
    </source>
</evidence>
<dbReference type="AlphaFoldDB" id="A0A7D9CXP1"/>
<dbReference type="GO" id="GO:0015233">
    <property type="term" value="F:pantothenate transmembrane transporter activity"/>
    <property type="evidence" value="ECO:0007669"/>
    <property type="project" value="TreeGrafter"/>
</dbReference>
<dbReference type="FunFam" id="1.20.1250.20:FF:000065">
    <property type="entry name" value="Putative MFS pantothenate transporter"/>
    <property type="match status" value="1"/>
</dbReference>
<keyword evidence="5 9" id="KW-1133">Transmembrane helix</keyword>
<feature type="transmembrane region" description="Helical" evidence="9">
    <location>
        <begin position="96"/>
        <end position="115"/>
    </location>
</feature>
<gene>
    <name evidence="10" type="primary">FEN2</name>
    <name evidence="10" type="ORF">DEBR0S2_20714G</name>
</gene>
<feature type="compositionally biased region" description="Basic and acidic residues" evidence="8">
    <location>
        <begin position="475"/>
        <end position="499"/>
    </location>
</feature>
<accession>A0A7D9CXP1</accession>
<dbReference type="PANTHER" id="PTHR43791">
    <property type="entry name" value="PERMEASE-RELATED"/>
    <property type="match status" value="1"/>
</dbReference>
<keyword evidence="11" id="KW-1185">Reference proteome</keyword>
<sequence length="499" mass="57668">MLSDKIRHAIWGVTPDPKERKLLQKIDWFVLSFVCLNYWVNYLDRSNYSNAYVSGMKEDLNLQGYQFNKVNTCFTVGYTIGMIPNNIALLKFKPRYWMSFCSFAWGLLTLGMYKVTDFKQLCVIRFFQALFESSTFSGTHYILGNWYKDYELTKRSAVFTSSGLVGSIFSGFMQTAIHKNMDGKNGLAGWRWLFIIDFIITIPICIYGFICFPDVPKNCNKLIFNEEERQLAIDRLPKKPETKLDLSVFKRVIGCWHWWLFSLLWAFGGENESYVINSLFALWLKAENYTIAQRNDYPLGIYAVGIFSTFFTSLYVDLTGARYHWHVAIWIAFILLISSILLLCKPLSKNFVFAAHYLSGVCFSGQSTFFAWVNVLCYDDLEERAIILASMNMFSNAVNAWWPLIFYKASSAPKFRIGCYAMLGTLFASLFVAAVIRFLQLKDQKKKSMIQNISSSSDQESVPEKNGQIDYTIPEAEHQSNKEKDQTVIRMESLEKRQS</sequence>
<evidence type="ECO:0000256" key="3">
    <source>
        <dbReference type="ARBA" id="ARBA00022475"/>
    </source>
</evidence>
<feature type="transmembrane region" description="Helical" evidence="9">
    <location>
        <begin position="157"/>
        <end position="177"/>
    </location>
</feature>
<dbReference type="Proteomes" id="UP000478008">
    <property type="component" value="Unassembled WGS sequence"/>
</dbReference>
<organism evidence="10 11">
    <name type="scientific">Dekkera bruxellensis</name>
    <name type="common">Brettanomyces custersii</name>
    <dbReference type="NCBI Taxonomy" id="5007"/>
    <lineage>
        <taxon>Eukaryota</taxon>
        <taxon>Fungi</taxon>
        <taxon>Dikarya</taxon>
        <taxon>Ascomycota</taxon>
        <taxon>Saccharomycotina</taxon>
        <taxon>Pichiomycetes</taxon>
        <taxon>Pichiales</taxon>
        <taxon>Pichiaceae</taxon>
        <taxon>Brettanomyces</taxon>
    </lineage>
</organism>
<evidence type="ECO:0000256" key="1">
    <source>
        <dbReference type="ARBA" id="ARBA00004651"/>
    </source>
</evidence>
<dbReference type="PANTHER" id="PTHR43791:SF4">
    <property type="entry name" value="PANTOTHENATE TRANSPORTER FEN2"/>
    <property type="match status" value="1"/>
</dbReference>
<comment type="similarity">
    <text evidence="7">Belongs to the major facilitator superfamily. Allantoate permease family.</text>
</comment>
<dbReference type="InterPro" id="IPR036259">
    <property type="entry name" value="MFS_trans_sf"/>
</dbReference>
<dbReference type="OMA" id="MNMFSNA"/>
<dbReference type="Gene3D" id="1.20.1250.20">
    <property type="entry name" value="MFS general substrate transporter like domains"/>
    <property type="match status" value="2"/>
</dbReference>
<evidence type="ECO:0000313" key="10">
    <source>
        <dbReference type="EMBL" id="VUG17976.1"/>
    </source>
</evidence>
<comment type="subcellular location">
    <subcellularLocation>
        <location evidence="1">Cell membrane</location>
        <topology evidence="1">Multi-pass membrane protein</topology>
    </subcellularLocation>
</comment>
<keyword evidence="6 9" id="KW-0472">Membrane</keyword>